<comment type="caution">
    <text evidence="2">The sequence shown here is derived from an EMBL/GenBank/DDBJ whole genome shotgun (WGS) entry which is preliminary data.</text>
</comment>
<protein>
    <submittedName>
        <fullName evidence="2">Uncharacterized protein</fullName>
    </submittedName>
</protein>
<accession>A0AAV4IZ08</accession>
<reference evidence="2 3" key="1">
    <citation type="journal article" date="2021" name="Elife">
        <title>Chloroplast acquisition without the gene transfer in kleptoplastic sea slugs, Plakobranchus ocellatus.</title>
        <authorList>
            <person name="Maeda T."/>
            <person name="Takahashi S."/>
            <person name="Yoshida T."/>
            <person name="Shimamura S."/>
            <person name="Takaki Y."/>
            <person name="Nagai Y."/>
            <person name="Toyoda A."/>
            <person name="Suzuki Y."/>
            <person name="Arimoto A."/>
            <person name="Ishii H."/>
            <person name="Satoh N."/>
            <person name="Nishiyama T."/>
            <person name="Hasebe M."/>
            <person name="Maruyama T."/>
            <person name="Minagawa J."/>
            <person name="Obokata J."/>
            <person name="Shigenobu S."/>
        </authorList>
    </citation>
    <scope>NUCLEOTIDE SEQUENCE [LARGE SCALE GENOMIC DNA]</scope>
</reference>
<keyword evidence="3" id="KW-1185">Reference proteome</keyword>
<dbReference type="EMBL" id="BMAT01013535">
    <property type="protein sequence ID" value="GFS14949.1"/>
    <property type="molecule type" value="Genomic_DNA"/>
</dbReference>
<evidence type="ECO:0000313" key="2">
    <source>
        <dbReference type="EMBL" id="GFS14949.1"/>
    </source>
</evidence>
<proteinExistence type="predicted"/>
<evidence type="ECO:0000313" key="3">
    <source>
        <dbReference type="Proteomes" id="UP000762676"/>
    </source>
</evidence>
<keyword evidence="1" id="KW-0472">Membrane</keyword>
<dbReference type="Proteomes" id="UP000762676">
    <property type="component" value="Unassembled WGS sequence"/>
</dbReference>
<name>A0AAV4IZ08_9GAST</name>
<feature type="transmembrane region" description="Helical" evidence="1">
    <location>
        <begin position="74"/>
        <end position="96"/>
    </location>
</feature>
<evidence type="ECO:0000256" key="1">
    <source>
        <dbReference type="SAM" id="Phobius"/>
    </source>
</evidence>
<sequence>MYSVSVEQLRRRKIGLQSTLSTLQTSISDICFSARQLGTAEKRAVVVEVVVVIVLVRVVLVVVVVVIVVVVVVVLVVVVVFVSVVPGLVTCCRMLNVFRSSMSDSMAEPSSKNYANDSANSSVYPAYPHVDLLETGLLQSQASLSMGFPTSNFPENGYPDREVPVDGTKQLGYPDMGFPVTSLLHGDQTGNIKMELGYPPRYDTEEIMSNLGVPSIGHANFGYPTTNYPDSKLPTLNSIGEVELGHPPKAYPPDNYPSSLLNANLRESPKPQPELYGYPVETDIHESFHAKSSRYPPDNYPSSLPDANLRISPKPQIQLYGYPIETGSHVLFCAKSSK</sequence>
<feature type="transmembrane region" description="Helical" evidence="1">
    <location>
        <begin position="45"/>
        <end position="68"/>
    </location>
</feature>
<organism evidence="2 3">
    <name type="scientific">Elysia marginata</name>
    <dbReference type="NCBI Taxonomy" id="1093978"/>
    <lineage>
        <taxon>Eukaryota</taxon>
        <taxon>Metazoa</taxon>
        <taxon>Spiralia</taxon>
        <taxon>Lophotrochozoa</taxon>
        <taxon>Mollusca</taxon>
        <taxon>Gastropoda</taxon>
        <taxon>Heterobranchia</taxon>
        <taxon>Euthyneura</taxon>
        <taxon>Panpulmonata</taxon>
        <taxon>Sacoglossa</taxon>
        <taxon>Placobranchoidea</taxon>
        <taxon>Plakobranchidae</taxon>
        <taxon>Elysia</taxon>
    </lineage>
</organism>
<gene>
    <name evidence="2" type="ORF">ElyMa_006759500</name>
</gene>
<keyword evidence="1" id="KW-1133">Transmembrane helix</keyword>
<dbReference type="AlphaFoldDB" id="A0AAV4IZ08"/>
<keyword evidence="1" id="KW-0812">Transmembrane</keyword>